<evidence type="ECO:0000256" key="1">
    <source>
        <dbReference type="ARBA" id="ARBA00005640"/>
    </source>
</evidence>
<evidence type="ECO:0000256" key="2">
    <source>
        <dbReference type="ARBA" id="ARBA00022980"/>
    </source>
</evidence>
<dbReference type="AlphaFoldDB" id="A0AA86UXN6"/>
<name>A0AA86UXN6_9EUKA</name>
<protein>
    <submittedName>
        <fullName evidence="4">Ribosomal protein L13</fullName>
    </submittedName>
    <submittedName>
        <fullName evidence="5">Ribosomal_protein L13</fullName>
    </submittedName>
</protein>
<keyword evidence="3" id="KW-0687">Ribonucleoprotein</keyword>
<organism evidence="4">
    <name type="scientific">Hexamita inflata</name>
    <dbReference type="NCBI Taxonomy" id="28002"/>
    <lineage>
        <taxon>Eukaryota</taxon>
        <taxon>Metamonada</taxon>
        <taxon>Diplomonadida</taxon>
        <taxon>Hexamitidae</taxon>
        <taxon>Hexamitinae</taxon>
        <taxon>Hexamita</taxon>
    </lineage>
</organism>
<evidence type="ECO:0000313" key="5">
    <source>
        <dbReference type="EMBL" id="CAL5982211.1"/>
    </source>
</evidence>
<dbReference type="EMBL" id="CAXDID020000014">
    <property type="protein sequence ID" value="CAL5982211.1"/>
    <property type="molecule type" value="Genomic_DNA"/>
</dbReference>
<dbReference type="Proteomes" id="UP001642409">
    <property type="component" value="Unassembled WGS sequence"/>
</dbReference>
<evidence type="ECO:0000313" key="4">
    <source>
        <dbReference type="EMBL" id="CAI9952213.1"/>
    </source>
</evidence>
<evidence type="ECO:0000256" key="3">
    <source>
        <dbReference type="ARBA" id="ARBA00023274"/>
    </source>
</evidence>
<proteinExistence type="inferred from homology"/>
<dbReference type="GO" id="GO:0005840">
    <property type="term" value="C:ribosome"/>
    <property type="evidence" value="ECO:0007669"/>
    <property type="project" value="UniProtKB-KW"/>
</dbReference>
<dbReference type="GO" id="GO:1990904">
    <property type="term" value="C:ribonucleoprotein complex"/>
    <property type="evidence" value="ECO:0007669"/>
    <property type="project" value="UniProtKB-KW"/>
</dbReference>
<evidence type="ECO:0000313" key="6">
    <source>
        <dbReference type="Proteomes" id="UP001642409"/>
    </source>
</evidence>
<gene>
    <name evidence="4" type="ORF">HINF_LOCUS39858</name>
    <name evidence="5" type="ORF">HINF_LOCUS7030</name>
</gene>
<comment type="caution">
    <text evidence="4">The sequence shown here is derived from an EMBL/GenBank/DDBJ whole genome shotgun (WGS) entry which is preliminary data.</text>
</comment>
<dbReference type="Pfam" id="PF01294">
    <property type="entry name" value="Ribosomal_L13e"/>
    <property type="match status" value="1"/>
</dbReference>
<comment type="similarity">
    <text evidence="1">Belongs to the eukaryotic ribosomal protein eL13 family.</text>
</comment>
<dbReference type="GO" id="GO:0003735">
    <property type="term" value="F:structural constituent of ribosome"/>
    <property type="evidence" value="ECO:0007669"/>
    <property type="project" value="InterPro"/>
</dbReference>
<dbReference type="InterPro" id="IPR001380">
    <property type="entry name" value="Ribosomal_eL13"/>
</dbReference>
<dbReference type="GO" id="GO:0006412">
    <property type="term" value="P:translation"/>
    <property type="evidence" value="ECO:0007669"/>
    <property type="project" value="InterPro"/>
</dbReference>
<dbReference type="EMBL" id="CATOUU010000831">
    <property type="protein sequence ID" value="CAI9952213.1"/>
    <property type="molecule type" value="Genomic_DNA"/>
</dbReference>
<accession>A0AA86UXN6</accession>
<sequence>MPSFPPHEETEVPTQGYQTHTWFDQHGKAVRRHQTRVKKAERVFPHPIDQLQESCTNTYTHEGRGFTLDELKAVKLTI</sequence>
<keyword evidence="2 4" id="KW-0689">Ribosomal protein</keyword>
<reference evidence="4" key="1">
    <citation type="submission" date="2023-06" db="EMBL/GenBank/DDBJ databases">
        <authorList>
            <person name="Kurt Z."/>
        </authorList>
    </citation>
    <scope>NUCLEOTIDE SEQUENCE</scope>
</reference>
<reference evidence="5 6" key="2">
    <citation type="submission" date="2024-07" db="EMBL/GenBank/DDBJ databases">
        <authorList>
            <person name="Akdeniz Z."/>
        </authorList>
    </citation>
    <scope>NUCLEOTIDE SEQUENCE [LARGE SCALE GENOMIC DNA]</scope>
</reference>
<keyword evidence="6" id="KW-1185">Reference proteome</keyword>